<dbReference type="EMBL" id="CAWUFR010000682">
    <property type="protein sequence ID" value="CAK6980397.1"/>
    <property type="molecule type" value="Genomic_DNA"/>
</dbReference>
<evidence type="ECO:0000313" key="2">
    <source>
        <dbReference type="EMBL" id="CAK6980397.1"/>
    </source>
</evidence>
<proteinExistence type="predicted"/>
<feature type="non-terminal residue" evidence="2">
    <location>
        <position position="1"/>
    </location>
</feature>
<keyword evidence="3" id="KW-1185">Reference proteome</keyword>
<gene>
    <name evidence="2" type="ORF">FSCOSCO3_A026860</name>
</gene>
<sequence>EQSNGHVLDDLPSLESARRTESYVVAQAKLVENETTEIQEPPLLDKLPANIVDPPRDTHPSHTNPVDCGPPPETKTWPVYRHHLPDPSLLFPHPPPDNHNRNHNWTQQKPRDSYHDPTCKSRPT</sequence>
<reference evidence="2 3" key="1">
    <citation type="submission" date="2024-01" db="EMBL/GenBank/DDBJ databases">
        <authorList>
            <person name="Alioto T."/>
            <person name="Alioto T."/>
            <person name="Gomez Garrido J."/>
        </authorList>
    </citation>
    <scope>NUCLEOTIDE SEQUENCE [LARGE SCALE GENOMIC DNA]</scope>
</reference>
<dbReference type="AlphaFoldDB" id="A0AAV1Q7D6"/>
<feature type="region of interest" description="Disordered" evidence="1">
    <location>
        <begin position="32"/>
        <end position="124"/>
    </location>
</feature>
<dbReference type="Proteomes" id="UP001314229">
    <property type="component" value="Unassembled WGS sequence"/>
</dbReference>
<name>A0AAV1Q7D6_SCOSC</name>
<feature type="non-terminal residue" evidence="2">
    <location>
        <position position="124"/>
    </location>
</feature>
<feature type="compositionally biased region" description="Basic and acidic residues" evidence="1">
    <location>
        <begin position="109"/>
        <end position="124"/>
    </location>
</feature>
<evidence type="ECO:0000256" key="1">
    <source>
        <dbReference type="SAM" id="MobiDB-lite"/>
    </source>
</evidence>
<organism evidence="2 3">
    <name type="scientific">Scomber scombrus</name>
    <name type="common">Atlantic mackerel</name>
    <name type="synonym">Scomber vernalis</name>
    <dbReference type="NCBI Taxonomy" id="13677"/>
    <lineage>
        <taxon>Eukaryota</taxon>
        <taxon>Metazoa</taxon>
        <taxon>Chordata</taxon>
        <taxon>Craniata</taxon>
        <taxon>Vertebrata</taxon>
        <taxon>Euteleostomi</taxon>
        <taxon>Actinopterygii</taxon>
        <taxon>Neopterygii</taxon>
        <taxon>Teleostei</taxon>
        <taxon>Neoteleostei</taxon>
        <taxon>Acanthomorphata</taxon>
        <taxon>Pelagiaria</taxon>
        <taxon>Scombriformes</taxon>
        <taxon>Scombridae</taxon>
        <taxon>Scomber</taxon>
    </lineage>
</organism>
<comment type="caution">
    <text evidence="2">The sequence shown here is derived from an EMBL/GenBank/DDBJ whole genome shotgun (WGS) entry which is preliminary data.</text>
</comment>
<evidence type="ECO:0000313" key="3">
    <source>
        <dbReference type="Proteomes" id="UP001314229"/>
    </source>
</evidence>
<feature type="region of interest" description="Disordered" evidence="1">
    <location>
        <begin position="1"/>
        <end position="20"/>
    </location>
</feature>
<protein>
    <submittedName>
        <fullName evidence="2">Uncharacterized protein LOC111860123</fullName>
    </submittedName>
</protein>
<accession>A0AAV1Q7D6</accession>